<name>A0A4S4MAY9_9APHY</name>
<evidence type="ECO:0000256" key="2">
    <source>
        <dbReference type="ARBA" id="ARBA00022679"/>
    </source>
</evidence>
<keyword evidence="5" id="KW-1185">Reference proteome</keyword>
<dbReference type="AlphaFoldDB" id="A0A4S4MAY9"/>
<dbReference type="PANTHER" id="PTHR43712:SF2">
    <property type="entry name" value="O-METHYLTRANSFERASE CICE"/>
    <property type="match status" value="1"/>
</dbReference>
<keyword evidence="2" id="KW-0808">Transferase</keyword>
<accession>A0A4S4MAY9</accession>
<dbReference type="Proteomes" id="UP000308730">
    <property type="component" value="Unassembled WGS sequence"/>
</dbReference>
<dbReference type="SUPFAM" id="SSF46785">
    <property type="entry name" value="Winged helix' DNA-binding domain"/>
    <property type="match status" value="1"/>
</dbReference>
<gene>
    <name evidence="4" type="ORF">EUX98_g8213</name>
</gene>
<protein>
    <recommendedName>
        <fullName evidence="6">O-methyltransferase domain-containing protein</fullName>
    </recommendedName>
</protein>
<keyword evidence="3" id="KW-0949">S-adenosyl-L-methionine</keyword>
<dbReference type="InterPro" id="IPR029063">
    <property type="entry name" value="SAM-dependent_MTases_sf"/>
</dbReference>
<evidence type="ECO:0000256" key="3">
    <source>
        <dbReference type="ARBA" id="ARBA00022691"/>
    </source>
</evidence>
<dbReference type="GO" id="GO:0032259">
    <property type="term" value="P:methylation"/>
    <property type="evidence" value="ECO:0007669"/>
    <property type="project" value="UniProtKB-KW"/>
</dbReference>
<dbReference type="Gene3D" id="1.10.10.10">
    <property type="entry name" value="Winged helix-like DNA-binding domain superfamily/Winged helix DNA-binding domain"/>
    <property type="match status" value="1"/>
</dbReference>
<sequence length="306" mass="33998">MYYKTLTIAQDISHANHLYSPRLLTEASEKVIKAWEAEETSPSDGLVPSQELYDGRRIIMGSVGVFLKLVADPRVRLMVITHEFYEARALQIVAEARIPDLLAEGDPKVGVPIEVLSKKAGVKGQKLARVLRMLCSVHIFTEVSNYRFANNHFSQVLVGNDPLRTFILASSLSYDITTASTKLPQVLFDPIKTEAETDSVTAFQDAHNTDLTRWDWLEQTITLPNGTTGRRPELANFTMAMLGGGRVMGPPLYTDFPWAELGQSTVVDVGGGIGGMSLDLAKRYPNLRFRHSRSSTRSQASTRRMV</sequence>
<dbReference type="GO" id="GO:0008168">
    <property type="term" value="F:methyltransferase activity"/>
    <property type="evidence" value="ECO:0007669"/>
    <property type="project" value="UniProtKB-KW"/>
</dbReference>
<dbReference type="InterPro" id="IPR016461">
    <property type="entry name" value="COMT-like"/>
</dbReference>
<dbReference type="PROSITE" id="PS51683">
    <property type="entry name" value="SAM_OMT_II"/>
    <property type="match status" value="1"/>
</dbReference>
<organism evidence="4 5">
    <name type="scientific">Antrodiella citrinella</name>
    <dbReference type="NCBI Taxonomy" id="2447956"/>
    <lineage>
        <taxon>Eukaryota</taxon>
        <taxon>Fungi</taxon>
        <taxon>Dikarya</taxon>
        <taxon>Basidiomycota</taxon>
        <taxon>Agaricomycotina</taxon>
        <taxon>Agaricomycetes</taxon>
        <taxon>Polyporales</taxon>
        <taxon>Steccherinaceae</taxon>
        <taxon>Antrodiella</taxon>
    </lineage>
</organism>
<dbReference type="InterPro" id="IPR036390">
    <property type="entry name" value="WH_DNA-bd_sf"/>
</dbReference>
<comment type="caution">
    <text evidence="4">The sequence shown here is derived from an EMBL/GenBank/DDBJ whole genome shotgun (WGS) entry which is preliminary data.</text>
</comment>
<dbReference type="PANTHER" id="PTHR43712">
    <property type="entry name" value="PUTATIVE (AFU_ORTHOLOGUE AFUA_4G14580)-RELATED"/>
    <property type="match status" value="1"/>
</dbReference>
<dbReference type="InterPro" id="IPR036388">
    <property type="entry name" value="WH-like_DNA-bd_sf"/>
</dbReference>
<dbReference type="OrthoDB" id="1606438at2759"/>
<dbReference type="Gene3D" id="3.40.50.150">
    <property type="entry name" value="Vaccinia Virus protein VP39"/>
    <property type="match status" value="1"/>
</dbReference>
<evidence type="ECO:0008006" key="6">
    <source>
        <dbReference type="Google" id="ProtNLM"/>
    </source>
</evidence>
<evidence type="ECO:0000313" key="5">
    <source>
        <dbReference type="Proteomes" id="UP000308730"/>
    </source>
</evidence>
<keyword evidence="1" id="KW-0489">Methyltransferase</keyword>
<dbReference type="EMBL" id="SGPM01000418">
    <property type="protein sequence ID" value="THH22375.1"/>
    <property type="molecule type" value="Genomic_DNA"/>
</dbReference>
<evidence type="ECO:0000256" key="1">
    <source>
        <dbReference type="ARBA" id="ARBA00022603"/>
    </source>
</evidence>
<evidence type="ECO:0000313" key="4">
    <source>
        <dbReference type="EMBL" id="THH22375.1"/>
    </source>
</evidence>
<proteinExistence type="predicted"/>
<dbReference type="SUPFAM" id="SSF53335">
    <property type="entry name" value="S-adenosyl-L-methionine-dependent methyltransferases"/>
    <property type="match status" value="1"/>
</dbReference>
<reference evidence="4 5" key="1">
    <citation type="submission" date="2019-02" db="EMBL/GenBank/DDBJ databases">
        <title>Genome sequencing of the rare red list fungi Antrodiella citrinella (Flaviporus citrinellus).</title>
        <authorList>
            <person name="Buettner E."/>
            <person name="Kellner H."/>
        </authorList>
    </citation>
    <scope>NUCLEOTIDE SEQUENCE [LARGE SCALE GENOMIC DNA]</scope>
    <source>
        <strain evidence="4 5">DSM 108506</strain>
    </source>
</reference>